<reference evidence="1 2" key="1">
    <citation type="journal article" date="2018" name="Front. Plant Sci.">
        <title>Red Clover (Trifolium pratense) and Zigzag Clover (T. medium) - A Picture of Genomic Similarities and Differences.</title>
        <authorList>
            <person name="Dluhosova J."/>
            <person name="Istvanek J."/>
            <person name="Nedelnik J."/>
            <person name="Repkova J."/>
        </authorList>
    </citation>
    <scope>NUCLEOTIDE SEQUENCE [LARGE SCALE GENOMIC DNA]</scope>
    <source>
        <strain evidence="2">cv. 10/8</strain>
        <tissue evidence="1">Leaf</tissue>
    </source>
</reference>
<sequence length="46" mass="5058">MTDGSLARCLGKDEAYTAVSDIHEGIFGAHQAGDKMFWVLKRQGVF</sequence>
<dbReference type="Proteomes" id="UP000265520">
    <property type="component" value="Unassembled WGS sequence"/>
</dbReference>
<protein>
    <submittedName>
        <fullName evidence="1">Pol polyprotein</fullName>
    </submittedName>
</protein>
<gene>
    <name evidence="1" type="ORF">A2U01_0099956</name>
</gene>
<dbReference type="EMBL" id="LXQA010956349">
    <property type="protein sequence ID" value="MCI78685.1"/>
    <property type="molecule type" value="Genomic_DNA"/>
</dbReference>
<feature type="non-terminal residue" evidence="1">
    <location>
        <position position="46"/>
    </location>
</feature>
<accession>A0A392UVC5</accession>
<dbReference type="AlphaFoldDB" id="A0A392UVC5"/>
<keyword evidence="2" id="KW-1185">Reference proteome</keyword>
<comment type="caution">
    <text evidence="1">The sequence shown here is derived from an EMBL/GenBank/DDBJ whole genome shotgun (WGS) entry which is preliminary data.</text>
</comment>
<evidence type="ECO:0000313" key="2">
    <source>
        <dbReference type="Proteomes" id="UP000265520"/>
    </source>
</evidence>
<proteinExistence type="predicted"/>
<name>A0A392UVC5_9FABA</name>
<organism evidence="1 2">
    <name type="scientific">Trifolium medium</name>
    <dbReference type="NCBI Taxonomy" id="97028"/>
    <lineage>
        <taxon>Eukaryota</taxon>
        <taxon>Viridiplantae</taxon>
        <taxon>Streptophyta</taxon>
        <taxon>Embryophyta</taxon>
        <taxon>Tracheophyta</taxon>
        <taxon>Spermatophyta</taxon>
        <taxon>Magnoliopsida</taxon>
        <taxon>eudicotyledons</taxon>
        <taxon>Gunneridae</taxon>
        <taxon>Pentapetalae</taxon>
        <taxon>rosids</taxon>
        <taxon>fabids</taxon>
        <taxon>Fabales</taxon>
        <taxon>Fabaceae</taxon>
        <taxon>Papilionoideae</taxon>
        <taxon>50 kb inversion clade</taxon>
        <taxon>NPAAA clade</taxon>
        <taxon>Hologalegina</taxon>
        <taxon>IRL clade</taxon>
        <taxon>Trifolieae</taxon>
        <taxon>Trifolium</taxon>
    </lineage>
</organism>
<evidence type="ECO:0000313" key="1">
    <source>
        <dbReference type="EMBL" id="MCI78685.1"/>
    </source>
</evidence>